<dbReference type="AlphaFoldDB" id="A0AAN6TSI2"/>
<organism evidence="1 2">
    <name type="scientific">Parathielavia appendiculata</name>
    <dbReference type="NCBI Taxonomy" id="2587402"/>
    <lineage>
        <taxon>Eukaryota</taxon>
        <taxon>Fungi</taxon>
        <taxon>Dikarya</taxon>
        <taxon>Ascomycota</taxon>
        <taxon>Pezizomycotina</taxon>
        <taxon>Sordariomycetes</taxon>
        <taxon>Sordariomycetidae</taxon>
        <taxon>Sordariales</taxon>
        <taxon>Chaetomiaceae</taxon>
        <taxon>Parathielavia</taxon>
    </lineage>
</organism>
<proteinExistence type="predicted"/>
<feature type="non-terminal residue" evidence="1">
    <location>
        <position position="243"/>
    </location>
</feature>
<evidence type="ECO:0000313" key="1">
    <source>
        <dbReference type="EMBL" id="KAK4119910.1"/>
    </source>
</evidence>
<feature type="non-terminal residue" evidence="1">
    <location>
        <position position="1"/>
    </location>
</feature>
<name>A0AAN6TSI2_9PEZI</name>
<dbReference type="Proteomes" id="UP001302602">
    <property type="component" value="Unassembled WGS sequence"/>
</dbReference>
<keyword evidence="2" id="KW-1185">Reference proteome</keyword>
<comment type="caution">
    <text evidence="1">The sequence shown here is derived from an EMBL/GenBank/DDBJ whole genome shotgun (WGS) entry which is preliminary data.</text>
</comment>
<protein>
    <submittedName>
        <fullName evidence="1">Uncharacterized protein</fullName>
    </submittedName>
</protein>
<evidence type="ECO:0000313" key="2">
    <source>
        <dbReference type="Proteomes" id="UP001302602"/>
    </source>
</evidence>
<dbReference type="EMBL" id="MU853243">
    <property type="protein sequence ID" value="KAK4119910.1"/>
    <property type="molecule type" value="Genomic_DNA"/>
</dbReference>
<gene>
    <name evidence="1" type="ORF">N657DRAFT_557450</name>
</gene>
<reference evidence="1" key="2">
    <citation type="submission" date="2023-05" db="EMBL/GenBank/DDBJ databases">
        <authorList>
            <consortium name="Lawrence Berkeley National Laboratory"/>
            <person name="Steindorff A."/>
            <person name="Hensen N."/>
            <person name="Bonometti L."/>
            <person name="Westerberg I."/>
            <person name="Brannstrom I.O."/>
            <person name="Guillou S."/>
            <person name="Cros-Aarteil S."/>
            <person name="Calhoun S."/>
            <person name="Haridas S."/>
            <person name="Kuo A."/>
            <person name="Mondo S."/>
            <person name="Pangilinan J."/>
            <person name="Riley R."/>
            <person name="Labutti K."/>
            <person name="Andreopoulos B."/>
            <person name="Lipzen A."/>
            <person name="Chen C."/>
            <person name="Yanf M."/>
            <person name="Daum C."/>
            <person name="Ng V."/>
            <person name="Clum A."/>
            <person name="Ohm R."/>
            <person name="Martin F."/>
            <person name="Silar P."/>
            <person name="Natvig D."/>
            <person name="Lalanne C."/>
            <person name="Gautier V."/>
            <person name="Ament-Velasquez S.L."/>
            <person name="Kruys A."/>
            <person name="Hutchinson M.I."/>
            <person name="Powell A.J."/>
            <person name="Barry K."/>
            <person name="Miller A.N."/>
            <person name="Grigoriev I.V."/>
            <person name="Debuchy R."/>
            <person name="Gladieux P."/>
            <person name="Thoren M.H."/>
            <person name="Johannesson H."/>
        </authorList>
    </citation>
    <scope>NUCLEOTIDE SEQUENCE</scope>
    <source>
        <strain evidence="1">CBS 731.68</strain>
    </source>
</reference>
<sequence length="243" mass="28173">ARHLSVLKTSSCLDDFVDFIVENPASAIYTKHLSVYHGAWTPQSRINWQLHPLLVGKEGIAIGTRLDQAADKAFCRYKEFIETERQTPLRNYRKKVYRLLQLFPCLSRLTIGHLNKYRWRGIRKPQYAKLIGKIWLLPKLEDNIEEAIQIILPTLNSLPNITHIDLEGTFAPPSWPTQSYKYITSLTINPLLVRESHEEKAIEFLSQFPRLQRLSISLSPARLTCLPLGKLLFPRLIYLKIEN</sequence>
<accession>A0AAN6TSI2</accession>
<dbReference type="RefSeq" id="XP_062643683.1">
    <property type="nucleotide sequence ID" value="XM_062787958.1"/>
</dbReference>
<dbReference type="GeneID" id="87824728"/>
<reference evidence="1" key="1">
    <citation type="journal article" date="2023" name="Mol. Phylogenet. Evol.">
        <title>Genome-scale phylogeny and comparative genomics of the fungal order Sordariales.</title>
        <authorList>
            <person name="Hensen N."/>
            <person name="Bonometti L."/>
            <person name="Westerberg I."/>
            <person name="Brannstrom I.O."/>
            <person name="Guillou S."/>
            <person name="Cros-Aarteil S."/>
            <person name="Calhoun S."/>
            <person name="Haridas S."/>
            <person name="Kuo A."/>
            <person name="Mondo S."/>
            <person name="Pangilinan J."/>
            <person name="Riley R."/>
            <person name="LaButti K."/>
            <person name="Andreopoulos B."/>
            <person name="Lipzen A."/>
            <person name="Chen C."/>
            <person name="Yan M."/>
            <person name="Daum C."/>
            <person name="Ng V."/>
            <person name="Clum A."/>
            <person name="Steindorff A."/>
            <person name="Ohm R.A."/>
            <person name="Martin F."/>
            <person name="Silar P."/>
            <person name="Natvig D.O."/>
            <person name="Lalanne C."/>
            <person name="Gautier V."/>
            <person name="Ament-Velasquez S.L."/>
            <person name="Kruys A."/>
            <person name="Hutchinson M.I."/>
            <person name="Powell A.J."/>
            <person name="Barry K."/>
            <person name="Miller A.N."/>
            <person name="Grigoriev I.V."/>
            <person name="Debuchy R."/>
            <person name="Gladieux P."/>
            <person name="Hiltunen Thoren M."/>
            <person name="Johannesson H."/>
        </authorList>
    </citation>
    <scope>NUCLEOTIDE SEQUENCE</scope>
    <source>
        <strain evidence="1">CBS 731.68</strain>
    </source>
</reference>